<dbReference type="RefSeq" id="WP_119768952.1">
    <property type="nucleotide sequence ID" value="NZ_QYUO01000001.1"/>
</dbReference>
<feature type="transmembrane region" description="Helical" evidence="1">
    <location>
        <begin position="49"/>
        <end position="73"/>
    </location>
</feature>
<evidence type="ECO:0000256" key="1">
    <source>
        <dbReference type="SAM" id="Phobius"/>
    </source>
</evidence>
<proteinExistence type="predicted"/>
<comment type="caution">
    <text evidence="2">The sequence shown here is derived from an EMBL/GenBank/DDBJ whole genome shotgun (WGS) entry which is preliminary data.</text>
</comment>
<accession>A0A3A3FSH8</accession>
<feature type="transmembrane region" description="Helical" evidence="1">
    <location>
        <begin position="85"/>
        <end position="105"/>
    </location>
</feature>
<evidence type="ECO:0000313" key="3">
    <source>
        <dbReference type="Proteomes" id="UP000265955"/>
    </source>
</evidence>
<keyword evidence="1" id="KW-1133">Transmembrane helix</keyword>
<dbReference type="AlphaFoldDB" id="A0A3A3FSH8"/>
<keyword evidence="1" id="KW-0812">Transmembrane</keyword>
<name>A0A3A3FSH8_9BURK</name>
<dbReference type="EMBL" id="QYUO01000001">
    <property type="protein sequence ID" value="RJF99006.1"/>
    <property type="molecule type" value="Genomic_DNA"/>
</dbReference>
<feature type="transmembrane region" description="Helical" evidence="1">
    <location>
        <begin position="20"/>
        <end position="37"/>
    </location>
</feature>
<dbReference type="OrthoDB" id="8720063at2"/>
<dbReference type="Proteomes" id="UP000265955">
    <property type="component" value="Unassembled WGS sequence"/>
</dbReference>
<organism evidence="2 3">
    <name type="scientific">Noviherbaspirillum saxi</name>
    <dbReference type="NCBI Taxonomy" id="2320863"/>
    <lineage>
        <taxon>Bacteria</taxon>
        <taxon>Pseudomonadati</taxon>
        <taxon>Pseudomonadota</taxon>
        <taxon>Betaproteobacteria</taxon>
        <taxon>Burkholderiales</taxon>
        <taxon>Oxalobacteraceae</taxon>
        <taxon>Noviherbaspirillum</taxon>
    </lineage>
</organism>
<evidence type="ECO:0000313" key="2">
    <source>
        <dbReference type="EMBL" id="RJF99006.1"/>
    </source>
</evidence>
<protein>
    <submittedName>
        <fullName evidence="2">Uncharacterized protein</fullName>
    </submittedName>
</protein>
<keyword evidence="1" id="KW-0472">Membrane</keyword>
<gene>
    <name evidence="2" type="ORF">D3871_11175</name>
</gene>
<sequence length="124" mass="13249">MNGPGEAAGLAFFKLYGLKAGLGMIGAALLYFVLPPVKPDGTFDQREFVVRLACAGIASMVFGDLAVDVLVSYLPSVPLAENRSAVYLLVGAPAWWVTRAAALWLHKRNGKDIAEAAEEVRKTV</sequence>
<reference evidence="3" key="1">
    <citation type="submission" date="2018-09" db="EMBL/GenBank/DDBJ databases">
        <authorList>
            <person name="Zhu H."/>
        </authorList>
    </citation>
    <scope>NUCLEOTIDE SEQUENCE [LARGE SCALE GENOMIC DNA]</scope>
    <source>
        <strain evidence="3">K1R23-30</strain>
    </source>
</reference>
<keyword evidence="3" id="KW-1185">Reference proteome</keyword>